<feature type="compositionally biased region" description="Polar residues" evidence="1">
    <location>
        <begin position="94"/>
        <end position="112"/>
    </location>
</feature>
<reference evidence="2" key="1">
    <citation type="submission" date="2019-08" db="EMBL/GenBank/DDBJ databases">
        <title>The genome of the North American firefly Photinus pyralis.</title>
        <authorList>
            <consortium name="Photinus pyralis genome working group"/>
            <person name="Fallon T.R."/>
            <person name="Sander Lower S.E."/>
            <person name="Weng J.-K."/>
        </authorList>
    </citation>
    <scope>NUCLEOTIDE SEQUENCE</scope>
    <source>
        <strain evidence="2">TRF0915ILg1</strain>
        <tissue evidence="2">Whole body</tissue>
    </source>
</reference>
<comment type="caution">
    <text evidence="2">The sequence shown here is derived from an EMBL/GenBank/DDBJ whole genome shotgun (WGS) entry which is preliminary data.</text>
</comment>
<evidence type="ECO:0000313" key="3">
    <source>
        <dbReference type="Proteomes" id="UP000801492"/>
    </source>
</evidence>
<feature type="region of interest" description="Disordered" evidence="1">
    <location>
        <begin position="196"/>
        <end position="215"/>
    </location>
</feature>
<sequence>MYVIFPADEVVYLSYGRLILFPNSQETGRETETSSTTPSAHKISDNRSSNPSVPSTSTSSTRSFHSVISGPSLSSYSEDLQESSRLRRGGLETLQGSVKSNSSWPQPSTSRAQAPIKPQRTKKKRLSLLAESPTNITEKPSDKPISIQKSVNQDLLQPPLQRSNSKSPNSGRKLSYSEYVTVYSGEETKATIESLPENFKSEGNPSSSVSPRVKLARSLEREKAVAVSDGEKCTPSNSKETKSVSSRTSNTKGQKSRKSTEKEISFGKSKNSPAVNREKSSKNPENSSIDRENTPVNIPRAKNECEYLSVGEETLSKPLLKGSFPYTKQKELSLNVDSRLQLTGLQQQTPEKTPPAKKSFFGSVRGKRTLETTPKMAGTESPLRDLTHPSYNEALKAHNGVTFKLVRTDTHY</sequence>
<feature type="compositionally biased region" description="Polar residues" evidence="1">
    <location>
        <begin position="147"/>
        <end position="172"/>
    </location>
</feature>
<keyword evidence="3" id="KW-1185">Reference proteome</keyword>
<dbReference type="EMBL" id="VTPC01090028">
    <property type="protein sequence ID" value="KAF2885139.1"/>
    <property type="molecule type" value="Genomic_DNA"/>
</dbReference>
<dbReference type="AlphaFoldDB" id="A0A8K0CFC0"/>
<gene>
    <name evidence="2" type="ORF">ILUMI_21041</name>
</gene>
<feature type="compositionally biased region" description="Low complexity" evidence="1">
    <location>
        <begin position="46"/>
        <end position="69"/>
    </location>
</feature>
<feature type="compositionally biased region" description="Basic and acidic residues" evidence="1">
    <location>
        <begin position="276"/>
        <end position="293"/>
    </location>
</feature>
<feature type="compositionally biased region" description="Polar residues" evidence="1">
    <location>
        <begin position="201"/>
        <end position="210"/>
    </location>
</feature>
<name>A0A8K0CFC0_IGNLU</name>
<evidence type="ECO:0000313" key="2">
    <source>
        <dbReference type="EMBL" id="KAF2885139.1"/>
    </source>
</evidence>
<dbReference type="OrthoDB" id="6762708at2759"/>
<accession>A0A8K0CFC0</accession>
<evidence type="ECO:0000256" key="1">
    <source>
        <dbReference type="SAM" id="MobiDB-lite"/>
    </source>
</evidence>
<dbReference type="Proteomes" id="UP000801492">
    <property type="component" value="Unassembled WGS sequence"/>
</dbReference>
<protein>
    <submittedName>
        <fullName evidence="2">Uncharacterized protein</fullName>
    </submittedName>
</protein>
<feature type="region of interest" description="Disordered" evidence="1">
    <location>
        <begin position="220"/>
        <end position="300"/>
    </location>
</feature>
<proteinExistence type="predicted"/>
<feature type="compositionally biased region" description="Basic and acidic residues" evidence="1">
    <location>
        <begin position="220"/>
        <end position="232"/>
    </location>
</feature>
<organism evidence="2 3">
    <name type="scientific">Ignelater luminosus</name>
    <name type="common">Cucubano</name>
    <name type="synonym">Pyrophorus luminosus</name>
    <dbReference type="NCBI Taxonomy" id="2038154"/>
    <lineage>
        <taxon>Eukaryota</taxon>
        <taxon>Metazoa</taxon>
        <taxon>Ecdysozoa</taxon>
        <taxon>Arthropoda</taxon>
        <taxon>Hexapoda</taxon>
        <taxon>Insecta</taxon>
        <taxon>Pterygota</taxon>
        <taxon>Neoptera</taxon>
        <taxon>Endopterygota</taxon>
        <taxon>Coleoptera</taxon>
        <taxon>Polyphaga</taxon>
        <taxon>Elateriformia</taxon>
        <taxon>Elateroidea</taxon>
        <taxon>Elateridae</taxon>
        <taxon>Agrypninae</taxon>
        <taxon>Pyrophorini</taxon>
        <taxon>Ignelater</taxon>
    </lineage>
</organism>
<feature type="compositionally biased region" description="Polar residues" evidence="1">
    <location>
        <begin position="234"/>
        <end position="253"/>
    </location>
</feature>
<feature type="region of interest" description="Disordered" evidence="1">
    <location>
        <begin position="26"/>
        <end position="173"/>
    </location>
</feature>